<feature type="transmembrane region" description="Helical" evidence="7">
    <location>
        <begin position="336"/>
        <end position="356"/>
    </location>
</feature>
<dbReference type="PROSITE" id="PS50850">
    <property type="entry name" value="MFS"/>
    <property type="match status" value="1"/>
</dbReference>
<keyword evidence="10" id="KW-1185">Reference proteome</keyword>
<dbReference type="Gene3D" id="1.20.1250.20">
    <property type="entry name" value="MFS general substrate transporter like domains"/>
    <property type="match status" value="2"/>
</dbReference>
<feature type="transmembrane region" description="Helical" evidence="7">
    <location>
        <begin position="458"/>
        <end position="477"/>
    </location>
</feature>
<evidence type="ECO:0000256" key="3">
    <source>
        <dbReference type="ARBA" id="ARBA00022692"/>
    </source>
</evidence>
<evidence type="ECO:0000256" key="7">
    <source>
        <dbReference type="SAM" id="Phobius"/>
    </source>
</evidence>
<evidence type="ECO:0000256" key="6">
    <source>
        <dbReference type="SAM" id="MobiDB-lite"/>
    </source>
</evidence>
<proteinExistence type="predicted"/>
<accession>A0A3N4HI39</accession>
<feature type="transmembrane region" description="Helical" evidence="7">
    <location>
        <begin position="363"/>
        <end position="382"/>
    </location>
</feature>
<dbReference type="SUPFAM" id="SSF103473">
    <property type="entry name" value="MFS general substrate transporter"/>
    <property type="match status" value="1"/>
</dbReference>
<dbReference type="STRING" id="1160509.A0A3N4HI39"/>
<evidence type="ECO:0000256" key="2">
    <source>
        <dbReference type="ARBA" id="ARBA00022448"/>
    </source>
</evidence>
<feature type="domain" description="Major facilitator superfamily (MFS) profile" evidence="8">
    <location>
        <begin position="69"/>
        <end position="515"/>
    </location>
</feature>
<protein>
    <submittedName>
        <fullName evidence="9">MFS general substrate transporter</fullName>
    </submittedName>
</protein>
<organism evidence="9 10">
    <name type="scientific">Ascobolus immersus RN42</name>
    <dbReference type="NCBI Taxonomy" id="1160509"/>
    <lineage>
        <taxon>Eukaryota</taxon>
        <taxon>Fungi</taxon>
        <taxon>Dikarya</taxon>
        <taxon>Ascomycota</taxon>
        <taxon>Pezizomycotina</taxon>
        <taxon>Pezizomycetes</taxon>
        <taxon>Pezizales</taxon>
        <taxon>Ascobolaceae</taxon>
        <taxon>Ascobolus</taxon>
    </lineage>
</organism>
<keyword evidence="5 7" id="KW-0472">Membrane</keyword>
<evidence type="ECO:0000313" key="9">
    <source>
        <dbReference type="EMBL" id="RPA71670.1"/>
    </source>
</evidence>
<dbReference type="OrthoDB" id="2962993at2759"/>
<evidence type="ECO:0000256" key="1">
    <source>
        <dbReference type="ARBA" id="ARBA00004141"/>
    </source>
</evidence>
<dbReference type="PANTHER" id="PTHR43791">
    <property type="entry name" value="PERMEASE-RELATED"/>
    <property type="match status" value="1"/>
</dbReference>
<comment type="subcellular location">
    <subcellularLocation>
        <location evidence="1">Membrane</location>
        <topology evidence="1">Multi-pass membrane protein</topology>
    </subcellularLocation>
</comment>
<keyword evidence="2" id="KW-0813">Transport</keyword>
<dbReference type="GO" id="GO:0022857">
    <property type="term" value="F:transmembrane transporter activity"/>
    <property type="evidence" value="ECO:0007669"/>
    <property type="project" value="InterPro"/>
</dbReference>
<feature type="transmembrane region" description="Helical" evidence="7">
    <location>
        <begin position="388"/>
        <end position="411"/>
    </location>
</feature>
<dbReference type="Proteomes" id="UP000275078">
    <property type="component" value="Unassembled WGS sequence"/>
</dbReference>
<dbReference type="InterPro" id="IPR036259">
    <property type="entry name" value="MFS_trans_sf"/>
</dbReference>
<evidence type="ECO:0000256" key="5">
    <source>
        <dbReference type="ARBA" id="ARBA00023136"/>
    </source>
</evidence>
<keyword evidence="3 7" id="KW-0812">Transmembrane</keyword>
<evidence type="ECO:0000256" key="4">
    <source>
        <dbReference type="ARBA" id="ARBA00022989"/>
    </source>
</evidence>
<feature type="compositionally biased region" description="Polar residues" evidence="6">
    <location>
        <begin position="1"/>
        <end position="22"/>
    </location>
</feature>
<gene>
    <name evidence="9" type="ORF">BJ508DRAFT_335808</name>
</gene>
<dbReference type="FunFam" id="1.20.1250.20:FF:000068">
    <property type="entry name" value="MFS general substrate transporter"/>
    <property type="match status" value="1"/>
</dbReference>
<feature type="region of interest" description="Disordered" evidence="6">
    <location>
        <begin position="1"/>
        <end position="49"/>
    </location>
</feature>
<dbReference type="InterPro" id="IPR011701">
    <property type="entry name" value="MFS"/>
</dbReference>
<sequence length="515" mass="56966">MASIRNANPATTPGTRTASLSEKSSDFDRKEDLSLSSDSDNTYDPDAGASDEERAAIDAALLKRLDWKLIPWLCVLYLASFLDRANIGNAKIEGLEADINITGTQYNIALSVFFISYSIFEPLSNILLKRMRPSIYIPLIVIAWGICTVLLGIVKNFSHLCAIRWFLGMAEAGLFPGVNYYLSCWYKRSEFGIRAAIFFSAAAISGSFGGLLAAAIAKMKGVGGLPGWAWIFILEGIATVLLGIASFWLVHDFPAECTFLADDDKVRVLRRLKEDKQASAGTEEFQMKYLYQSLTDWKTYTACLMYMGVDGALYAFAIFLPTIIKELGFTATKAQLLSVPPYVLACLITIATGFYADRLKQRGIFNLLLPLFSIVGFTLLLVQSKPAVSYFATYLCALGIYPCISNTISWVSNNVEGVYKRGVTIGVFIGWGNLNGVMSSNVYRKADAPHYRLGHGVVLGYLVVGLWGGSAINWLLLKRENRLRAEGKRDHLVEGMNEEEKLGLGDVRPDFRYML</sequence>
<dbReference type="FunFam" id="1.20.1250.20:FF:000034">
    <property type="entry name" value="MFS general substrate transporter"/>
    <property type="match status" value="1"/>
</dbReference>
<dbReference type="GO" id="GO:0016020">
    <property type="term" value="C:membrane"/>
    <property type="evidence" value="ECO:0007669"/>
    <property type="project" value="UniProtKB-SubCell"/>
</dbReference>
<dbReference type="InterPro" id="IPR020846">
    <property type="entry name" value="MFS_dom"/>
</dbReference>
<evidence type="ECO:0000313" key="10">
    <source>
        <dbReference type="Proteomes" id="UP000275078"/>
    </source>
</evidence>
<feature type="transmembrane region" description="Helical" evidence="7">
    <location>
        <begin position="228"/>
        <end position="250"/>
    </location>
</feature>
<name>A0A3N4HI39_ASCIM</name>
<dbReference type="AlphaFoldDB" id="A0A3N4HI39"/>
<feature type="transmembrane region" description="Helical" evidence="7">
    <location>
        <begin position="418"/>
        <end position="438"/>
    </location>
</feature>
<evidence type="ECO:0000259" key="8">
    <source>
        <dbReference type="PROSITE" id="PS50850"/>
    </source>
</evidence>
<feature type="transmembrane region" description="Helical" evidence="7">
    <location>
        <begin position="195"/>
        <end position="216"/>
    </location>
</feature>
<feature type="transmembrane region" description="Helical" evidence="7">
    <location>
        <begin position="135"/>
        <end position="153"/>
    </location>
</feature>
<dbReference type="PANTHER" id="PTHR43791:SF19">
    <property type="entry name" value="TRANSPORTER, PUTATIVE (AFU_ORTHOLOGUE AFUA_1G01812)-RELATED"/>
    <property type="match status" value="1"/>
</dbReference>
<feature type="transmembrane region" description="Helical" evidence="7">
    <location>
        <begin position="165"/>
        <end position="183"/>
    </location>
</feature>
<dbReference type="Pfam" id="PF07690">
    <property type="entry name" value="MFS_1"/>
    <property type="match status" value="1"/>
</dbReference>
<reference evidence="9 10" key="1">
    <citation type="journal article" date="2018" name="Nat. Ecol. Evol.">
        <title>Pezizomycetes genomes reveal the molecular basis of ectomycorrhizal truffle lifestyle.</title>
        <authorList>
            <person name="Murat C."/>
            <person name="Payen T."/>
            <person name="Noel B."/>
            <person name="Kuo A."/>
            <person name="Morin E."/>
            <person name="Chen J."/>
            <person name="Kohler A."/>
            <person name="Krizsan K."/>
            <person name="Balestrini R."/>
            <person name="Da Silva C."/>
            <person name="Montanini B."/>
            <person name="Hainaut M."/>
            <person name="Levati E."/>
            <person name="Barry K.W."/>
            <person name="Belfiori B."/>
            <person name="Cichocki N."/>
            <person name="Clum A."/>
            <person name="Dockter R.B."/>
            <person name="Fauchery L."/>
            <person name="Guy J."/>
            <person name="Iotti M."/>
            <person name="Le Tacon F."/>
            <person name="Lindquist E.A."/>
            <person name="Lipzen A."/>
            <person name="Malagnac F."/>
            <person name="Mello A."/>
            <person name="Molinier V."/>
            <person name="Miyauchi S."/>
            <person name="Poulain J."/>
            <person name="Riccioni C."/>
            <person name="Rubini A."/>
            <person name="Sitrit Y."/>
            <person name="Splivallo R."/>
            <person name="Traeger S."/>
            <person name="Wang M."/>
            <person name="Zifcakova L."/>
            <person name="Wipf D."/>
            <person name="Zambonelli A."/>
            <person name="Paolocci F."/>
            <person name="Nowrousian M."/>
            <person name="Ottonello S."/>
            <person name="Baldrian P."/>
            <person name="Spatafora J.W."/>
            <person name="Henrissat B."/>
            <person name="Nagy L.G."/>
            <person name="Aury J.M."/>
            <person name="Wincker P."/>
            <person name="Grigoriev I.V."/>
            <person name="Bonfante P."/>
            <person name="Martin F.M."/>
        </authorList>
    </citation>
    <scope>NUCLEOTIDE SEQUENCE [LARGE SCALE GENOMIC DNA]</scope>
    <source>
        <strain evidence="9 10">RN42</strain>
    </source>
</reference>
<keyword evidence="4 7" id="KW-1133">Transmembrane helix</keyword>
<dbReference type="EMBL" id="ML119908">
    <property type="protein sequence ID" value="RPA71670.1"/>
    <property type="molecule type" value="Genomic_DNA"/>
</dbReference>
<feature type="compositionally biased region" description="Basic and acidic residues" evidence="6">
    <location>
        <begin position="23"/>
        <end position="33"/>
    </location>
</feature>
<feature type="transmembrane region" description="Helical" evidence="7">
    <location>
        <begin position="303"/>
        <end position="324"/>
    </location>
</feature>